<evidence type="ECO:0000256" key="2">
    <source>
        <dbReference type="SAM" id="MobiDB-lite"/>
    </source>
</evidence>
<evidence type="ECO:0000256" key="1">
    <source>
        <dbReference type="ARBA" id="ARBA00022737"/>
    </source>
</evidence>
<keyword evidence="1" id="KW-0677">Repeat</keyword>
<evidence type="ECO:0000313" key="4">
    <source>
        <dbReference type="EMBL" id="KAA0203339.1"/>
    </source>
</evidence>
<dbReference type="SMART" id="SM00454">
    <property type="entry name" value="SAM"/>
    <property type="match status" value="1"/>
</dbReference>
<dbReference type="PANTHER" id="PTHR10627:SF69">
    <property type="entry name" value="PROTEIN BICAUDAL C"/>
    <property type="match status" value="1"/>
</dbReference>
<dbReference type="Pfam" id="PF00536">
    <property type="entry name" value="SAM_1"/>
    <property type="match status" value="1"/>
</dbReference>
<dbReference type="SUPFAM" id="SSF47769">
    <property type="entry name" value="SAM/Pointed domain"/>
    <property type="match status" value="1"/>
</dbReference>
<feature type="compositionally biased region" description="Polar residues" evidence="2">
    <location>
        <begin position="67"/>
        <end position="80"/>
    </location>
</feature>
<organism evidence="4">
    <name type="scientific">Hyalella azteca</name>
    <name type="common">Amphipod</name>
    <dbReference type="NCBI Taxonomy" id="294128"/>
    <lineage>
        <taxon>Eukaryota</taxon>
        <taxon>Metazoa</taxon>
        <taxon>Ecdysozoa</taxon>
        <taxon>Arthropoda</taxon>
        <taxon>Crustacea</taxon>
        <taxon>Multicrustacea</taxon>
        <taxon>Malacostraca</taxon>
        <taxon>Eumalacostraca</taxon>
        <taxon>Peracarida</taxon>
        <taxon>Amphipoda</taxon>
        <taxon>Senticaudata</taxon>
        <taxon>Talitrida</taxon>
        <taxon>Talitroidea</taxon>
        <taxon>Hyalellidae</taxon>
        <taxon>Hyalella</taxon>
    </lineage>
</organism>
<dbReference type="InterPro" id="IPR001660">
    <property type="entry name" value="SAM"/>
</dbReference>
<dbReference type="Gene3D" id="1.10.150.50">
    <property type="entry name" value="Transcription Factor, Ets-1"/>
    <property type="match status" value="1"/>
</dbReference>
<proteinExistence type="predicted"/>
<dbReference type="PANTHER" id="PTHR10627">
    <property type="entry name" value="SCP160"/>
    <property type="match status" value="1"/>
</dbReference>
<dbReference type="OrthoDB" id="6364408at2759"/>
<protein>
    <recommendedName>
        <fullName evidence="3">SAM domain-containing protein</fullName>
    </recommendedName>
</protein>
<feature type="domain" description="SAM" evidence="3">
    <location>
        <begin position="95"/>
        <end position="158"/>
    </location>
</feature>
<feature type="region of interest" description="Disordered" evidence="2">
    <location>
        <begin position="48"/>
        <end position="80"/>
    </location>
</feature>
<gene>
    <name evidence="4" type="ORF">HAZT_HAZT008457</name>
</gene>
<dbReference type="GO" id="GO:0005737">
    <property type="term" value="C:cytoplasm"/>
    <property type="evidence" value="ECO:0007669"/>
    <property type="project" value="TreeGrafter"/>
</dbReference>
<dbReference type="EMBL" id="JQDR03001881">
    <property type="protein sequence ID" value="KAA0203339.1"/>
    <property type="molecule type" value="Genomic_DNA"/>
</dbReference>
<dbReference type="PROSITE" id="PS50105">
    <property type="entry name" value="SAM_DOMAIN"/>
    <property type="match status" value="1"/>
</dbReference>
<dbReference type="AlphaFoldDB" id="A0A6A0HCW6"/>
<dbReference type="Proteomes" id="UP000711488">
    <property type="component" value="Unassembled WGS sequence"/>
</dbReference>
<feature type="compositionally biased region" description="Low complexity" evidence="2">
    <location>
        <begin position="54"/>
        <end position="66"/>
    </location>
</feature>
<dbReference type="InterPro" id="IPR013761">
    <property type="entry name" value="SAM/pointed_sf"/>
</dbReference>
<accession>A0A6A0HCW6</accession>
<name>A0A6A0HCW6_HYAAZ</name>
<sequence>MKPPIDGTLDSNKWKSSLLPQHKHRDVGVIKPPPRVPNVKVLLKRIERQRASESESSAGTASTGTTVQTKRLNNRLQPSNMVQPQSMAELLTMSLGSRKVSEILHKLSLDDYAAFFEEQDVDFEAFLELTPDDIRELGINDQRSRIKIMRAIQSLRRKGLEICIDVKAVLVYINHLVCSTTGLDAALPPSNNSSVRTECRQ</sequence>
<evidence type="ECO:0000259" key="3">
    <source>
        <dbReference type="PROSITE" id="PS50105"/>
    </source>
</evidence>
<reference evidence="4" key="1">
    <citation type="submission" date="2014-08" db="EMBL/GenBank/DDBJ databases">
        <authorList>
            <person name="Murali S."/>
            <person name="Richards S."/>
            <person name="Bandaranaike D."/>
            <person name="Bellair M."/>
            <person name="Blankenburg K."/>
            <person name="Chao H."/>
            <person name="Dinh H."/>
            <person name="Doddapaneni H."/>
            <person name="Dugan-Rocha S."/>
            <person name="Elkadiri S."/>
            <person name="Gnanaolivu R."/>
            <person name="Hughes D."/>
            <person name="Lee S."/>
            <person name="Li M."/>
            <person name="Ming W."/>
            <person name="Munidasa M."/>
            <person name="Muniz J."/>
            <person name="Nguyen L."/>
            <person name="Osuji N."/>
            <person name="Pu L.-L."/>
            <person name="Puazo M."/>
            <person name="Skinner E."/>
            <person name="Qu C."/>
            <person name="Quiroz J."/>
            <person name="Raj R."/>
            <person name="Weissenberger G."/>
            <person name="Xin Y."/>
            <person name="Zou X."/>
            <person name="Han Y."/>
            <person name="Worley K."/>
            <person name="Muzny D."/>
            <person name="Gibbs R."/>
        </authorList>
    </citation>
    <scope>NUCLEOTIDE SEQUENCE</scope>
    <source>
        <strain evidence="4">HAZT.00-mixed</strain>
        <tissue evidence="4">Whole organism</tissue>
    </source>
</reference>
<reference evidence="4" key="3">
    <citation type="submission" date="2019-06" db="EMBL/GenBank/DDBJ databases">
        <authorList>
            <person name="Poynton C."/>
            <person name="Hasenbein S."/>
            <person name="Benoit J.B."/>
            <person name="Sepulveda M.S."/>
            <person name="Poelchau M.F."/>
            <person name="Murali S.C."/>
            <person name="Chen S."/>
            <person name="Glastad K.M."/>
            <person name="Werren J.H."/>
            <person name="Vineis J.H."/>
            <person name="Bowen J.L."/>
            <person name="Friedrich M."/>
            <person name="Jones J."/>
            <person name="Robertson H.M."/>
            <person name="Feyereisen R."/>
            <person name="Mechler-Hickson A."/>
            <person name="Mathers N."/>
            <person name="Lee C.E."/>
            <person name="Colbourne J.K."/>
            <person name="Biales A."/>
            <person name="Johnston J.S."/>
            <person name="Wellborn G.A."/>
            <person name="Rosendale A.J."/>
            <person name="Cridge A.G."/>
            <person name="Munoz-Torres M.C."/>
            <person name="Bain P.A."/>
            <person name="Manny A.R."/>
            <person name="Major K.M."/>
            <person name="Lambert F.N."/>
            <person name="Vulpe C.D."/>
            <person name="Tuck P."/>
            <person name="Blalock B.J."/>
            <person name="Lin Y.-Y."/>
            <person name="Smith M.E."/>
            <person name="Ochoa-Acuna H."/>
            <person name="Chen M.-J.M."/>
            <person name="Childers C.P."/>
            <person name="Qu J."/>
            <person name="Dugan S."/>
            <person name="Lee S.L."/>
            <person name="Chao H."/>
            <person name="Dinh H."/>
            <person name="Han Y."/>
            <person name="Doddapaneni H."/>
            <person name="Worley K.C."/>
            <person name="Muzny D.M."/>
            <person name="Gibbs R.A."/>
            <person name="Richards S."/>
        </authorList>
    </citation>
    <scope>NUCLEOTIDE SEQUENCE</scope>
    <source>
        <strain evidence="4">HAZT.00-mixed</strain>
        <tissue evidence="4">Whole organism</tissue>
    </source>
</reference>
<comment type="caution">
    <text evidence="4">The sequence shown here is derived from an EMBL/GenBank/DDBJ whole genome shotgun (WGS) entry which is preliminary data.</text>
</comment>
<reference evidence="4" key="2">
    <citation type="journal article" date="2018" name="Environ. Sci. Technol.">
        <title>The Toxicogenome of Hyalella azteca: A Model for Sediment Ecotoxicology and Evolutionary Toxicology.</title>
        <authorList>
            <person name="Poynton H.C."/>
            <person name="Hasenbein S."/>
            <person name="Benoit J.B."/>
            <person name="Sepulveda M.S."/>
            <person name="Poelchau M.F."/>
            <person name="Hughes D.S.T."/>
            <person name="Murali S.C."/>
            <person name="Chen S."/>
            <person name="Glastad K.M."/>
            <person name="Goodisman M.A.D."/>
            <person name="Werren J.H."/>
            <person name="Vineis J.H."/>
            <person name="Bowen J.L."/>
            <person name="Friedrich M."/>
            <person name="Jones J."/>
            <person name="Robertson H.M."/>
            <person name="Feyereisen R."/>
            <person name="Mechler-Hickson A."/>
            <person name="Mathers N."/>
            <person name="Lee C.E."/>
            <person name="Colbourne J.K."/>
            <person name="Biales A."/>
            <person name="Johnston J.S."/>
            <person name="Wellborn G.A."/>
            <person name="Rosendale A.J."/>
            <person name="Cridge A.G."/>
            <person name="Munoz-Torres M.C."/>
            <person name="Bain P.A."/>
            <person name="Manny A.R."/>
            <person name="Major K.M."/>
            <person name="Lambert F.N."/>
            <person name="Vulpe C.D."/>
            <person name="Tuck P."/>
            <person name="Blalock B.J."/>
            <person name="Lin Y.Y."/>
            <person name="Smith M.E."/>
            <person name="Ochoa-Acuna H."/>
            <person name="Chen M.M."/>
            <person name="Childers C.P."/>
            <person name="Qu J."/>
            <person name="Dugan S."/>
            <person name="Lee S.L."/>
            <person name="Chao H."/>
            <person name="Dinh H."/>
            <person name="Han Y."/>
            <person name="Doddapaneni H."/>
            <person name="Worley K.C."/>
            <person name="Muzny D.M."/>
            <person name="Gibbs R.A."/>
            <person name="Richards S."/>
        </authorList>
    </citation>
    <scope>NUCLEOTIDE SEQUENCE</scope>
    <source>
        <strain evidence="4">HAZT.00-mixed</strain>
        <tissue evidence="4">Whole organism</tissue>
    </source>
</reference>